<accession>R9GPA7</accession>
<dbReference type="PATRIC" id="fig|1150600.3.peg.3155"/>
<evidence type="ECO:0000313" key="2">
    <source>
        <dbReference type="EMBL" id="EOR93647.1"/>
    </source>
</evidence>
<dbReference type="GO" id="GO:0005886">
    <property type="term" value="C:plasma membrane"/>
    <property type="evidence" value="ECO:0007669"/>
    <property type="project" value="TreeGrafter"/>
</dbReference>
<dbReference type="eggNOG" id="COG1566">
    <property type="taxonomic scope" value="Bacteria"/>
</dbReference>
<comment type="caution">
    <text evidence="2">The sequence shown here is derived from an EMBL/GenBank/DDBJ whole genome shotgun (WGS) entry which is preliminary data.</text>
</comment>
<dbReference type="Gene3D" id="2.40.30.170">
    <property type="match status" value="1"/>
</dbReference>
<dbReference type="RefSeq" id="WP_016196416.1">
    <property type="nucleotide sequence ID" value="NZ_AQPN01000108.1"/>
</dbReference>
<dbReference type="PANTHER" id="PTHR30438:SF2">
    <property type="entry name" value="MEMBRANE PROTEIN"/>
    <property type="match status" value="1"/>
</dbReference>
<dbReference type="PANTHER" id="PTHR30438">
    <property type="entry name" value="36 KDA ANTIGEN-RELATED"/>
    <property type="match status" value="1"/>
</dbReference>
<dbReference type="Gene3D" id="1.10.287.470">
    <property type="entry name" value="Helix hairpin bin"/>
    <property type="match status" value="1"/>
</dbReference>
<dbReference type="PROSITE" id="PS51257">
    <property type="entry name" value="PROKAR_LIPOPROTEIN"/>
    <property type="match status" value="1"/>
</dbReference>
<dbReference type="SUPFAM" id="SSF111369">
    <property type="entry name" value="HlyD-like secretion proteins"/>
    <property type="match status" value="1"/>
</dbReference>
<protein>
    <submittedName>
        <fullName evidence="2">Membrane-fusion protein</fullName>
    </submittedName>
</protein>
<evidence type="ECO:0000313" key="3">
    <source>
        <dbReference type="Proteomes" id="UP000014174"/>
    </source>
</evidence>
<gene>
    <name evidence="2" type="ORF">ADIARSV_3187</name>
</gene>
<sequence length="318" mass="35187">MKTVYKIVVLLFLVSTIFSCTTKKNKPLEGKIKRELIGFAPKVTGRILEIYVKEGDLIKKGDTLAMLDVPEVHAKLSQAKGVLKAASAQRDLAKNGATANQLTQLRAKQSGIKEQFKFAQKSYARAKGMFADSMMTAQAFDETTAKYLGAKAQYDAVNAEMNEATKGVRTESQTAAQGQKDQALGVVQEVEVAYSERYIIATNEMLLETISLHEGELATAGYTLFNGYQPLTTYFRFTIPESKIGNYKRGQAITIHVPYAKTDINGKIVTIKQLARYADITAAYPDYQIEEAIYELKIVPSDEDKVENLLVNATITLN</sequence>
<dbReference type="OrthoDB" id="9798190at2"/>
<proteinExistence type="predicted"/>
<organism evidence="2 3">
    <name type="scientific">Arcticibacter svalbardensis MN12-7</name>
    <dbReference type="NCBI Taxonomy" id="1150600"/>
    <lineage>
        <taxon>Bacteria</taxon>
        <taxon>Pseudomonadati</taxon>
        <taxon>Bacteroidota</taxon>
        <taxon>Sphingobacteriia</taxon>
        <taxon>Sphingobacteriales</taxon>
        <taxon>Sphingobacteriaceae</taxon>
        <taxon>Arcticibacter</taxon>
    </lineage>
</organism>
<feature type="domain" description="Multidrug resistance protein MdtA-like barrel-sandwich hybrid" evidence="1">
    <location>
        <begin position="40"/>
        <end position="104"/>
    </location>
</feature>
<keyword evidence="3" id="KW-1185">Reference proteome</keyword>
<evidence type="ECO:0000259" key="1">
    <source>
        <dbReference type="Pfam" id="PF25917"/>
    </source>
</evidence>
<dbReference type="Proteomes" id="UP000014174">
    <property type="component" value="Unassembled WGS sequence"/>
</dbReference>
<reference evidence="2 3" key="1">
    <citation type="journal article" date="2013" name="Genome Announc.">
        <title>Draft Genome Sequence of Arcticibacter svalbardensis Strain MN12-7T, a Member of the Family Sphingobacteriaceae Isolated from an Arctic Soil Sample.</title>
        <authorList>
            <person name="Shivaji S."/>
            <person name="Ara S."/>
            <person name="Prasad S."/>
            <person name="Manasa B.P."/>
            <person name="Begum Z."/>
            <person name="Singh A."/>
            <person name="Kumar Pinnaka A."/>
        </authorList>
    </citation>
    <scope>NUCLEOTIDE SEQUENCE [LARGE SCALE GENOMIC DNA]</scope>
    <source>
        <strain evidence="2 3">MN12-7</strain>
    </source>
</reference>
<dbReference type="EMBL" id="AQPN01000108">
    <property type="protein sequence ID" value="EOR93647.1"/>
    <property type="molecule type" value="Genomic_DNA"/>
</dbReference>
<name>R9GPA7_9SPHI</name>
<dbReference type="AlphaFoldDB" id="R9GPA7"/>
<dbReference type="InterPro" id="IPR058625">
    <property type="entry name" value="MdtA-like_BSH"/>
</dbReference>
<dbReference type="Gene3D" id="2.40.50.100">
    <property type="match status" value="1"/>
</dbReference>
<dbReference type="STRING" id="1150600.ADIARSV_3187"/>
<dbReference type="Pfam" id="PF25917">
    <property type="entry name" value="BSH_RND"/>
    <property type="match status" value="1"/>
</dbReference>